<dbReference type="EMBL" id="UINC01004894">
    <property type="protein sequence ID" value="SVA17621.1"/>
    <property type="molecule type" value="Genomic_DNA"/>
</dbReference>
<accession>A0A381TQ52</accession>
<keyword evidence="1" id="KW-0808">Transferase</keyword>
<gene>
    <name evidence="2" type="ORF">METZ01_LOCUS70475</name>
</gene>
<dbReference type="InterPro" id="IPR003673">
    <property type="entry name" value="CoA-Trfase_fam_III"/>
</dbReference>
<evidence type="ECO:0000256" key="1">
    <source>
        <dbReference type="ARBA" id="ARBA00022679"/>
    </source>
</evidence>
<dbReference type="Gene3D" id="3.30.1540.10">
    <property type="entry name" value="formyl-coa transferase, domain 3"/>
    <property type="match status" value="1"/>
</dbReference>
<dbReference type="Gene3D" id="3.40.50.10540">
    <property type="entry name" value="Crotonobetainyl-coa:carnitine coa-transferase, domain 1"/>
    <property type="match status" value="1"/>
</dbReference>
<dbReference type="GO" id="GO:0008410">
    <property type="term" value="F:CoA-transferase activity"/>
    <property type="evidence" value="ECO:0007669"/>
    <property type="project" value="TreeGrafter"/>
</dbReference>
<organism evidence="2">
    <name type="scientific">marine metagenome</name>
    <dbReference type="NCBI Taxonomy" id="408172"/>
    <lineage>
        <taxon>unclassified sequences</taxon>
        <taxon>metagenomes</taxon>
        <taxon>ecological metagenomes</taxon>
    </lineage>
</organism>
<name>A0A381TQ52_9ZZZZ</name>
<sequence>MDNTTAVGINGPMKGVRVLDWTMYQFGPVAASMMGDMGADVIKIESLDGDIGRAVARMSSRPIGLEGGRNAYFETCNRNKRGIAVDLKTAEGRELVHKLVESSDVFIENYRQGVPERLEMDYDSLKKINPKLIYASGTGYGPLGPDSAKPSLDGCGQARSGLMMSATQQSQTEPSYVAGAVSDQMGGIILCLGVISALYAREQSGVGQRVDVSHLSSTMWLQGLAVSMQLLSGYHYRSTDRKNPLNPLVNAYECADGRWIQFMSAQFQRYWPDFATALGISDLIDDPIVGDIKGMAAGSPELTKIIADRFKTKTVDEWIDIFNQYKDLIFAKVQSVEELENDPQVIANNYITNFDHPVIGEVKMCSFPVNFSETPAGIWKEAPELGQDTESILIDEMGYSWDDITKLQESGSIL</sequence>
<evidence type="ECO:0008006" key="3">
    <source>
        <dbReference type="Google" id="ProtNLM"/>
    </source>
</evidence>
<dbReference type="PANTHER" id="PTHR48207:SF3">
    <property type="entry name" value="SUCCINATE--HYDROXYMETHYLGLUTARATE COA-TRANSFERASE"/>
    <property type="match status" value="1"/>
</dbReference>
<dbReference type="InterPro" id="IPR044855">
    <property type="entry name" value="CoA-Trfase_III_dom3_sf"/>
</dbReference>
<evidence type="ECO:0000313" key="2">
    <source>
        <dbReference type="EMBL" id="SVA17621.1"/>
    </source>
</evidence>
<dbReference type="Pfam" id="PF02515">
    <property type="entry name" value="CoA_transf_3"/>
    <property type="match status" value="1"/>
</dbReference>
<dbReference type="PANTHER" id="PTHR48207">
    <property type="entry name" value="SUCCINATE--HYDROXYMETHYLGLUTARATE COA-TRANSFERASE"/>
    <property type="match status" value="1"/>
</dbReference>
<dbReference type="InterPro" id="IPR023606">
    <property type="entry name" value="CoA-Trfase_III_dom_1_sf"/>
</dbReference>
<dbReference type="AlphaFoldDB" id="A0A381TQ52"/>
<proteinExistence type="predicted"/>
<dbReference type="InterPro" id="IPR050483">
    <property type="entry name" value="CoA-transferase_III_domain"/>
</dbReference>
<dbReference type="SUPFAM" id="SSF89796">
    <property type="entry name" value="CoA-transferase family III (CaiB/BaiF)"/>
    <property type="match status" value="1"/>
</dbReference>
<reference evidence="2" key="1">
    <citation type="submission" date="2018-05" db="EMBL/GenBank/DDBJ databases">
        <authorList>
            <person name="Lanie J.A."/>
            <person name="Ng W.-L."/>
            <person name="Kazmierczak K.M."/>
            <person name="Andrzejewski T.M."/>
            <person name="Davidsen T.M."/>
            <person name="Wayne K.J."/>
            <person name="Tettelin H."/>
            <person name="Glass J.I."/>
            <person name="Rusch D."/>
            <person name="Podicherti R."/>
            <person name="Tsui H.-C.T."/>
            <person name="Winkler M.E."/>
        </authorList>
    </citation>
    <scope>NUCLEOTIDE SEQUENCE</scope>
</reference>
<protein>
    <recommendedName>
        <fullName evidence="3">Carnitine dehydratase</fullName>
    </recommendedName>
</protein>